<dbReference type="OrthoDB" id="423807at2759"/>
<feature type="transmembrane region" description="Helical" evidence="7">
    <location>
        <begin position="190"/>
        <end position="211"/>
    </location>
</feature>
<evidence type="ECO:0000256" key="2">
    <source>
        <dbReference type="ARBA" id="ARBA00007367"/>
    </source>
</evidence>
<feature type="transmembrane region" description="Helical" evidence="7">
    <location>
        <begin position="316"/>
        <end position="333"/>
    </location>
</feature>
<feature type="region of interest" description="Disordered" evidence="6">
    <location>
        <begin position="1"/>
        <end position="20"/>
    </location>
</feature>
<keyword evidence="4 7" id="KW-1133">Transmembrane helix</keyword>
<dbReference type="AlphaFoldDB" id="A0A8S3ZM80"/>
<evidence type="ECO:0000256" key="1">
    <source>
        <dbReference type="ARBA" id="ARBA00004141"/>
    </source>
</evidence>
<feature type="transmembrane region" description="Helical" evidence="7">
    <location>
        <begin position="97"/>
        <end position="116"/>
    </location>
</feature>
<evidence type="ECO:0000313" key="10">
    <source>
        <dbReference type="Proteomes" id="UP000678393"/>
    </source>
</evidence>
<keyword evidence="3 7" id="KW-0812">Transmembrane</keyword>
<feature type="transmembrane region" description="Helical" evidence="7">
    <location>
        <begin position="354"/>
        <end position="375"/>
    </location>
</feature>
<feature type="transmembrane region" description="Helical" evidence="7">
    <location>
        <begin position="267"/>
        <end position="285"/>
    </location>
</feature>
<evidence type="ECO:0000313" key="9">
    <source>
        <dbReference type="EMBL" id="CAG5128446.1"/>
    </source>
</evidence>
<feature type="transmembrane region" description="Helical" evidence="7">
    <location>
        <begin position="453"/>
        <end position="475"/>
    </location>
</feature>
<gene>
    <name evidence="9" type="ORF">CUNI_LOCUS14004</name>
</gene>
<evidence type="ECO:0000256" key="6">
    <source>
        <dbReference type="SAM" id="MobiDB-lite"/>
    </source>
</evidence>
<evidence type="ECO:0000256" key="5">
    <source>
        <dbReference type="ARBA" id="ARBA00023136"/>
    </source>
</evidence>
<evidence type="ECO:0000259" key="8">
    <source>
        <dbReference type="Pfam" id="PF00999"/>
    </source>
</evidence>
<dbReference type="GO" id="GO:1902600">
    <property type="term" value="P:proton transmembrane transport"/>
    <property type="evidence" value="ECO:0007669"/>
    <property type="project" value="InterPro"/>
</dbReference>
<dbReference type="InterPro" id="IPR038770">
    <property type="entry name" value="Na+/solute_symporter_sf"/>
</dbReference>
<feature type="domain" description="Cation/H+ exchanger transmembrane" evidence="8">
    <location>
        <begin position="97"/>
        <end position="473"/>
    </location>
</feature>
<reference evidence="9" key="1">
    <citation type="submission" date="2021-04" db="EMBL/GenBank/DDBJ databases">
        <authorList>
            <consortium name="Molecular Ecology Group"/>
        </authorList>
    </citation>
    <scope>NUCLEOTIDE SEQUENCE</scope>
</reference>
<feature type="transmembrane region" description="Helical" evidence="7">
    <location>
        <begin position="65"/>
        <end position="85"/>
    </location>
</feature>
<sequence length="527" mass="56244">MSVNPNSNGIIQHPNKSTTSRCSSVTALCSKCFRPLLASSHPLPENPSIPRQIGQWFFFPPSGKVAAVLLACVLFASWWAVLISISKTEALPGGSLFPMLILFIGSWCVGGLLGNIPGIDVARQIKPIWSSTARNIALTVILTRAGLGLDPVALKRLSFVVLRLAFCPSIAEVTVDAVAARFILDLPWTWAFMLAFVLSVVSPAVVVPSLLGLSERGYGLNKGIPTLVIAACSLDAVLAITGFGVMLGISFSSGDLVWTVFKGPLEALVGVAFGLFYGVLLWYLPQKSSKNLVLFRSALLLAGGLMAIFGSKAIDWSGSGPLGCLTVAFVAAFRWKDEYRSTGQKNPVEDVTAVLWMVFQPLLFGLIGSAVNISSLESDTVGFGIAILFLGLTVRMVVAYLTVLRTELNVKERFFIPLSWFPKATVQAAIGAIAYDTAVEKGAADLIPLGKQILTIAVLAILIAAPIGSILITVVGPRLLHRTDSGQPISDDIQKTAMPENCVHTNCAAEIDDEKLDQHAPSPMTKL</sequence>
<dbReference type="Gene3D" id="1.20.1530.20">
    <property type="match status" value="1"/>
</dbReference>
<organism evidence="9 10">
    <name type="scientific">Candidula unifasciata</name>
    <dbReference type="NCBI Taxonomy" id="100452"/>
    <lineage>
        <taxon>Eukaryota</taxon>
        <taxon>Metazoa</taxon>
        <taxon>Spiralia</taxon>
        <taxon>Lophotrochozoa</taxon>
        <taxon>Mollusca</taxon>
        <taxon>Gastropoda</taxon>
        <taxon>Heterobranchia</taxon>
        <taxon>Euthyneura</taxon>
        <taxon>Panpulmonata</taxon>
        <taxon>Eupulmonata</taxon>
        <taxon>Stylommatophora</taxon>
        <taxon>Helicina</taxon>
        <taxon>Helicoidea</taxon>
        <taxon>Geomitridae</taxon>
        <taxon>Candidula</taxon>
    </lineage>
</organism>
<dbReference type="GO" id="GO:0016020">
    <property type="term" value="C:membrane"/>
    <property type="evidence" value="ECO:0007669"/>
    <property type="project" value="UniProtKB-SubCell"/>
</dbReference>
<feature type="transmembrane region" description="Helical" evidence="7">
    <location>
        <begin position="414"/>
        <end position="433"/>
    </location>
</feature>
<keyword evidence="5 7" id="KW-0472">Membrane</keyword>
<feature type="transmembrane region" description="Helical" evidence="7">
    <location>
        <begin position="161"/>
        <end position="184"/>
    </location>
</feature>
<feature type="transmembrane region" description="Helical" evidence="7">
    <location>
        <begin position="381"/>
        <end position="402"/>
    </location>
</feature>
<dbReference type="PANTHER" id="PTHR31102:SF1">
    <property type="entry name" value="CATION_H+ EXCHANGER DOMAIN-CONTAINING PROTEIN"/>
    <property type="match status" value="1"/>
</dbReference>
<dbReference type="Pfam" id="PF00999">
    <property type="entry name" value="Na_H_Exchanger"/>
    <property type="match status" value="1"/>
</dbReference>
<evidence type="ECO:0000256" key="3">
    <source>
        <dbReference type="ARBA" id="ARBA00022692"/>
    </source>
</evidence>
<dbReference type="EMBL" id="CAJHNH020003068">
    <property type="protein sequence ID" value="CAG5128446.1"/>
    <property type="molecule type" value="Genomic_DNA"/>
</dbReference>
<dbReference type="Proteomes" id="UP000678393">
    <property type="component" value="Unassembled WGS sequence"/>
</dbReference>
<evidence type="ECO:0000256" key="7">
    <source>
        <dbReference type="SAM" id="Phobius"/>
    </source>
</evidence>
<dbReference type="InterPro" id="IPR051843">
    <property type="entry name" value="CPA1_transporter"/>
</dbReference>
<proteinExistence type="inferred from homology"/>
<protein>
    <recommendedName>
        <fullName evidence="8">Cation/H+ exchanger transmembrane domain-containing protein</fullName>
    </recommendedName>
</protein>
<evidence type="ECO:0000256" key="4">
    <source>
        <dbReference type="ARBA" id="ARBA00022989"/>
    </source>
</evidence>
<name>A0A8S3ZM80_9EUPU</name>
<comment type="caution">
    <text evidence="9">The sequence shown here is derived from an EMBL/GenBank/DDBJ whole genome shotgun (WGS) entry which is preliminary data.</text>
</comment>
<accession>A0A8S3ZM80</accession>
<feature type="transmembrane region" description="Helical" evidence="7">
    <location>
        <begin position="223"/>
        <end position="247"/>
    </location>
</feature>
<feature type="transmembrane region" description="Helical" evidence="7">
    <location>
        <begin position="292"/>
        <end position="310"/>
    </location>
</feature>
<comment type="subcellular location">
    <subcellularLocation>
        <location evidence="1">Membrane</location>
        <topology evidence="1">Multi-pass membrane protein</topology>
    </subcellularLocation>
</comment>
<dbReference type="InterPro" id="IPR006153">
    <property type="entry name" value="Cation/H_exchanger_TM"/>
</dbReference>
<keyword evidence="10" id="KW-1185">Reference proteome</keyword>
<comment type="similarity">
    <text evidence="2">Belongs to the monovalent cation:proton antiporter 1 (CPA1) transporter (TC 2.A.36) family.</text>
</comment>
<dbReference type="GO" id="GO:0015297">
    <property type="term" value="F:antiporter activity"/>
    <property type="evidence" value="ECO:0007669"/>
    <property type="project" value="InterPro"/>
</dbReference>
<dbReference type="PANTHER" id="PTHR31102">
    <property type="match status" value="1"/>
</dbReference>